<dbReference type="Gramene" id="MELO3C030192.2.1">
    <property type="protein sequence ID" value="MELO3C030192.2.1"/>
    <property type="gene ID" value="MELO3C030192.2"/>
</dbReference>
<protein>
    <submittedName>
        <fullName evidence="1">Uncharacterized protein</fullName>
    </submittedName>
</protein>
<evidence type="ECO:0000313" key="1">
    <source>
        <dbReference type="EnsemblPlants" id="MELO3C030192.2.1"/>
    </source>
</evidence>
<accession>A0A9I9E8C2</accession>
<organism evidence="1">
    <name type="scientific">Cucumis melo</name>
    <name type="common">Muskmelon</name>
    <dbReference type="NCBI Taxonomy" id="3656"/>
    <lineage>
        <taxon>Eukaryota</taxon>
        <taxon>Viridiplantae</taxon>
        <taxon>Streptophyta</taxon>
        <taxon>Embryophyta</taxon>
        <taxon>Tracheophyta</taxon>
        <taxon>Spermatophyta</taxon>
        <taxon>Magnoliopsida</taxon>
        <taxon>eudicotyledons</taxon>
        <taxon>Gunneridae</taxon>
        <taxon>Pentapetalae</taxon>
        <taxon>rosids</taxon>
        <taxon>fabids</taxon>
        <taxon>Cucurbitales</taxon>
        <taxon>Cucurbitaceae</taxon>
        <taxon>Benincaseae</taxon>
        <taxon>Cucumis</taxon>
    </lineage>
</organism>
<proteinExistence type="predicted"/>
<reference evidence="1" key="1">
    <citation type="submission" date="2023-03" db="UniProtKB">
        <authorList>
            <consortium name="EnsemblPlants"/>
        </authorList>
    </citation>
    <scope>IDENTIFICATION</scope>
</reference>
<dbReference type="AlphaFoldDB" id="A0A9I9E8C2"/>
<name>A0A9I9E8C2_CUCME</name>
<dbReference type="EnsemblPlants" id="MELO3C030192.2.1">
    <property type="protein sequence ID" value="MELO3C030192.2.1"/>
    <property type="gene ID" value="MELO3C030192.2"/>
</dbReference>
<sequence length="152" mass="17223">MVKENVSRSVIGPNLTMEYLKSYEDVATLGKTCRSCHQCALACTADCELQAFGCHMENCGAAFKFELSRKGTRRHYAFRCTSLRTICFNWKYAINKEIFFANLQSILCITVVTILQHSPTVNTQSTPEVPKFLVHQQHNLIIGNATTYLNYT</sequence>